<dbReference type="Gene3D" id="3.30.450.350">
    <property type="entry name" value="CHASE domain"/>
    <property type="match status" value="1"/>
</dbReference>
<dbReference type="SUPFAM" id="SSF55874">
    <property type="entry name" value="ATPase domain of HSP90 chaperone/DNA topoisomerase II/histidine kinase"/>
    <property type="match status" value="1"/>
</dbReference>
<dbReference type="CDD" id="cd00082">
    <property type="entry name" value="HisKA"/>
    <property type="match status" value="1"/>
</dbReference>
<evidence type="ECO:0000256" key="9">
    <source>
        <dbReference type="PROSITE-ProRule" id="PRU00169"/>
    </source>
</evidence>
<dbReference type="Pfam" id="PF05231">
    <property type="entry name" value="MASE1"/>
    <property type="match status" value="1"/>
</dbReference>
<sequence length="1056" mass="116670">MMKVMSVVVLTALGYFLLGVVGLAVAISPGYSTIIWPASGVAIAAVMFFPKFAPFGVFLGSLLLNISATWFNYHELAFALPACIALGSTLQSCVGAYLVRRFVGVPFLFHQTRLVLRFVFLAGILSTLIGASIGSISLLSFGVIGREELLTNWLVWWGGDMIGVLVMVPWLAVCFPYYFGNRLEHPFRVLCGFLFVLVVTAALSLGSSYSEWNKQSKEFRANAELLGVLLNNRIKSSIDMLHSFVGLINGSEQIEANEFELFADSVMRRDNSIKGVSLNFAVAGKDISRFEQSIQKNYPDDIFRVKERDSEGKLKPATPRDRHIVVTFISPLQSNKAALGYDVYSQADRRFALDQAISSRQVYPTAPLKLVQNSNAVLLFLPFFDRDTDVFLGVATAVIEIDTLTDTIVKQGLLTNTELYLVDTDNATSKPIIVTKNRAAHLSAEDLVTRYLAGEFHHAVNFVINVGGKNWQLYQVSDNYFFKQPWIVKFVLACGFLFTGLFGWFLLIVSSHTAEVENRVRLRTRDLQLANENLKVSELEQSKAKEEALQASLAKSEFLANMSHEIRTPLNGVIGCLSLLKNTKLQTEQSKLVQLSQHSAESLLDIINDILDLSKIEMGGLSLEKHEFALPELIEEVSNIFVLKAEEKGIVLNSPATLIPELTLLGDRLRLKQVLVNLLGNAVKFTHQGEVSLRLSIEPLTDSSIVLRASIEDSGIGVSKENQRRLFQRFKQADGSTTRKFGGTGLGLAISKEIIEMMEGEIGLESVEGEGSTFWFRVPLEVCAESSQARKLSYPTRATVIYQNRTGRHYLGALLDSFGVLYNAYPSLSQALSDSEWIGHHVLLDSAVLEEADDADRMAWEELCSQHRVTKVLLHGRSSVPAEDHAYDVALIKPIFGHSLLAALENLKSVSEGETEMSVEEEKTADSRPVFKANVLLAEDNLTNQIVARGLLNLYGVDVVVAENGQKAVELAQSTAFDIIFMDCQMPIMDGYEATRTIRQFTDGKTPADVAIVALSANAMKGDEDECFAAGMNDHIAKPISQDKLVATLTKWLGKE</sequence>
<dbReference type="SMART" id="SM01079">
    <property type="entry name" value="CHASE"/>
    <property type="match status" value="1"/>
</dbReference>
<dbReference type="InterPro" id="IPR004358">
    <property type="entry name" value="Sig_transdc_His_kin-like_C"/>
</dbReference>
<feature type="transmembrane region" description="Helical" evidence="10">
    <location>
        <begin position="486"/>
        <end position="509"/>
    </location>
</feature>
<feature type="transmembrane region" description="Helical" evidence="10">
    <location>
        <begin position="153"/>
        <end position="179"/>
    </location>
</feature>
<dbReference type="InterPro" id="IPR042240">
    <property type="entry name" value="CHASE_sf"/>
</dbReference>
<dbReference type="Gene3D" id="3.30.565.10">
    <property type="entry name" value="Histidine kinase-like ATPase, C-terminal domain"/>
    <property type="match status" value="1"/>
</dbReference>
<dbReference type="PRINTS" id="PR00344">
    <property type="entry name" value="BCTRLSENSOR"/>
</dbReference>
<keyword evidence="6 10" id="KW-0812">Transmembrane</keyword>
<dbReference type="RefSeq" id="WP_338264890.1">
    <property type="nucleotide sequence ID" value="NZ_AP027271.1"/>
</dbReference>
<keyword evidence="5 9" id="KW-0597">Phosphoprotein</keyword>
<evidence type="ECO:0000256" key="8">
    <source>
        <dbReference type="ARBA" id="ARBA00023136"/>
    </source>
</evidence>
<evidence type="ECO:0000259" key="11">
    <source>
        <dbReference type="PROSITE" id="PS50109"/>
    </source>
</evidence>
<dbReference type="InterPro" id="IPR006189">
    <property type="entry name" value="CHASE_dom"/>
</dbReference>
<feature type="transmembrane region" description="Helical" evidence="10">
    <location>
        <begin position="76"/>
        <end position="98"/>
    </location>
</feature>
<dbReference type="InterPro" id="IPR011006">
    <property type="entry name" value="CheY-like_superfamily"/>
</dbReference>
<evidence type="ECO:0000259" key="12">
    <source>
        <dbReference type="PROSITE" id="PS50110"/>
    </source>
</evidence>
<proteinExistence type="predicted"/>
<dbReference type="Pfam" id="PF00072">
    <property type="entry name" value="Response_reg"/>
    <property type="match status" value="1"/>
</dbReference>
<dbReference type="SMART" id="SM00448">
    <property type="entry name" value="REC"/>
    <property type="match status" value="1"/>
</dbReference>
<keyword evidence="4" id="KW-1003">Cell membrane</keyword>
<dbReference type="PROSITE" id="PS50109">
    <property type="entry name" value="HIS_KIN"/>
    <property type="match status" value="1"/>
</dbReference>
<evidence type="ECO:0000256" key="1">
    <source>
        <dbReference type="ARBA" id="ARBA00000085"/>
    </source>
</evidence>
<dbReference type="EMBL" id="AP027271">
    <property type="protein sequence ID" value="BDX01611.1"/>
    <property type="molecule type" value="Genomic_DNA"/>
</dbReference>
<comment type="subcellular location">
    <subcellularLocation>
        <location evidence="2">Cell membrane</location>
        <topology evidence="2">Multi-pass membrane protein</topology>
    </subcellularLocation>
</comment>
<evidence type="ECO:0000256" key="2">
    <source>
        <dbReference type="ARBA" id="ARBA00004651"/>
    </source>
</evidence>
<dbReference type="SUPFAM" id="SSF47384">
    <property type="entry name" value="Homodimeric domain of signal transducing histidine kinase"/>
    <property type="match status" value="1"/>
</dbReference>
<dbReference type="InterPro" id="IPR036097">
    <property type="entry name" value="HisK_dim/P_sf"/>
</dbReference>
<keyword evidence="7 10" id="KW-1133">Transmembrane helix</keyword>
<evidence type="ECO:0000256" key="3">
    <source>
        <dbReference type="ARBA" id="ARBA00012438"/>
    </source>
</evidence>
<feature type="domain" description="CHASE" evidence="13">
    <location>
        <begin position="250"/>
        <end position="474"/>
    </location>
</feature>
<dbReference type="SMART" id="SM00387">
    <property type="entry name" value="HATPase_c"/>
    <property type="match status" value="1"/>
</dbReference>
<dbReference type="PROSITE" id="PS50110">
    <property type="entry name" value="RESPONSE_REGULATORY"/>
    <property type="match status" value="1"/>
</dbReference>
<dbReference type="Pfam" id="PF02518">
    <property type="entry name" value="HATPase_c"/>
    <property type="match status" value="1"/>
</dbReference>
<organism evidence="14 15">
    <name type="scientific">Marinomonas pontica</name>
    <dbReference type="NCBI Taxonomy" id="264739"/>
    <lineage>
        <taxon>Bacteria</taxon>
        <taxon>Pseudomonadati</taxon>
        <taxon>Pseudomonadota</taxon>
        <taxon>Gammaproteobacteria</taxon>
        <taxon>Oceanospirillales</taxon>
        <taxon>Oceanospirillaceae</taxon>
        <taxon>Marinomonas</taxon>
    </lineage>
</organism>
<evidence type="ECO:0000259" key="13">
    <source>
        <dbReference type="PROSITE" id="PS50839"/>
    </source>
</evidence>
<dbReference type="PROSITE" id="PS50839">
    <property type="entry name" value="CHASE"/>
    <property type="match status" value="1"/>
</dbReference>
<evidence type="ECO:0000313" key="15">
    <source>
        <dbReference type="Proteomes" id="UP001307608"/>
    </source>
</evidence>
<protein>
    <recommendedName>
        <fullName evidence="3">histidine kinase</fullName>
        <ecNumber evidence="3">2.7.13.3</ecNumber>
    </recommendedName>
</protein>
<feature type="domain" description="Response regulatory" evidence="12">
    <location>
        <begin position="934"/>
        <end position="1053"/>
    </location>
</feature>
<evidence type="ECO:0000256" key="5">
    <source>
        <dbReference type="ARBA" id="ARBA00022553"/>
    </source>
</evidence>
<comment type="catalytic activity">
    <reaction evidence="1">
        <text>ATP + protein L-histidine = ADP + protein N-phospho-L-histidine.</text>
        <dbReference type="EC" id="2.7.13.3"/>
    </reaction>
</comment>
<accession>A0ABM8FB80</accession>
<evidence type="ECO:0000256" key="4">
    <source>
        <dbReference type="ARBA" id="ARBA00022475"/>
    </source>
</evidence>
<evidence type="ECO:0000313" key="14">
    <source>
        <dbReference type="EMBL" id="BDX01611.1"/>
    </source>
</evidence>
<dbReference type="InterPro" id="IPR036890">
    <property type="entry name" value="HATPase_C_sf"/>
</dbReference>
<dbReference type="PANTHER" id="PTHR45339">
    <property type="entry name" value="HYBRID SIGNAL TRANSDUCTION HISTIDINE KINASE J"/>
    <property type="match status" value="1"/>
</dbReference>
<dbReference type="SMART" id="SM00388">
    <property type="entry name" value="HisKA"/>
    <property type="match status" value="1"/>
</dbReference>
<dbReference type="CDD" id="cd17546">
    <property type="entry name" value="REC_hyHK_CKI1_RcsC-like"/>
    <property type="match status" value="1"/>
</dbReference>
<dbReference type="PANTHER" id="PTHR45339:SF5">
    <property type="entry name" value="HISTIDINE KINASE"/>
    <property type="match status" value="1"/>
</dbReference>
<dbReference type="CDD" id="cd16922">
    <property type="entry name" value="HATPase_EvgS-ArcB-TorS-like"/>
    <property type="match status" value="1"/>
</dbReference>
<dbReference type="Proteomes" id="UP001307608">
    <property type="component" value="Chromosome"/>
</dbReference>
<dbReference type="InterPro" id="IPR003594">
    <property type="entry name" value="HATPase_dom"/>
</dbReference>
<feature type="modified residue" description="4-aspartylphosphate" evidence="9">
    <location>
        <position position="983"/>
    </location>
</feature>
<feature type="transmembrane region" description="Helical" evidence="10">
    <location>
        <begin position="185"/>
        <end position="205"/>
    </location>
</feature>
<evidence type="ECO:0000256" key="6">
    <source>
        <dbReference type="ARBA" id="ARBA00022692"/>
    </source>
</evidence>
<feature type="transmembrane region" description="Helical" evidence="10">
    <location>
        <begin position="118"/>
        <end position="141"/>
    </location>
</feature>
<evidence type="ECO:0000256" key="10">
    <source>
        <dbReference type="SAM" id="Phobius"/>
    </source>
</evidence>
<name>A0ABM8FB80_9GAMM</name>
<feature type="transmembrane region" description="Helical" evidence="10">
    <location>
        <begin position="42"/>
        <end position="64"/>
    </location>
</feature>
<dbReference type="InterPro" id="IPR001789">
    <property type="entry name" value="Sig_transdc_resp-reg_receiver"/>
</dbReference>
<dbReference type="Gene3D" id="1.10.287.130">
    <property type="match status" value="1"/>
</dbReference>
<keyword evidence="15" id="KW-1185">Reference proteome</keyword>
<dbReference type="InterPro" id="IPR003661">
    <property type="entry name" value="HisK_dim/P_dom"/>
</dbReference>
<dbReference type="InterPro" id="IPR007895">
    <property type="entry name" value="MASE1"/>
</dbReference>
<dbReference type="SUPFAM" id="SSF52172">
    <property type="entry name" value="CheY-like"/>
    <property type="match status" value="1"/>
</dbReference>
<dbReference type="InterPro" id="IPR005467">
    <property type="entry name" value="His_kinase_dom"/>
</dbReference>
<gene>
    <name evidence="14" type="ORF">MACH16_03590</name>
</gene>
<dbReference type="Gene3D" id="3.40.50.2300">
    <property type="match status" value="1"/>
</dbReference>
<dbReference type="Pfam" id="PF03924">
    <property type="entry name" value="CHASE"/>
    <property type="match status" value="1"/>
</dbReference>
<reference evidence="14 15" key="1">
    <citation type="submission" date="2023-01" db="EMBL/GenBank/DDBJ databases">
        <title>Complete genome sequence of Marinomonas pontica strain 200518_36.</title>
        <authorList>
            <person name="Ueki S."/>
            <person name="Gajardo G."/>
            <person name="Maruyama F."/>
        </authorList>
    </citation>
    <scope>NUCLEOTIDE SEQUENCE [LARGE SCALE GENOMIC DNA]</scope>
    <source>
        <strain evidence="14 15">200518_36</strain>
    </source>
</reference>
<evidence type="ECO:0000256" key="7">
    <source>
        <dbReference type="ARBA" id="ARBA00022989"/>
    </source>
</evidence>
<dbReference type="EC" id="2.7.13.3" evidence="3"/>
<keyword evidence="8 10" id="KW-0472">Membrane</keyword>
<dbReference type="Pfam" id="PF00512">
    <property type="entry name" value="HisKA"/>
    <property type="match status" value="1"/>
</dbReference>
<feature type="domain" description="Histidine kinase" evidence="11">
    <location>
        <begin position="561"/>
        <end position="782"/>
    </location>
</feature>